<protein>
    <submittedName>
        <fullName evidence="2">Uncharacterized protein</fullName>
    </submittedName>
</protein>
<comment type="caution">
    <text evidence="2">The sequence shown here is derived from an EMBL/GenBank/DDBJ whole genome shotgun (WGS) entry which is preliminary data.</text>
</comment>
<proteinExistence type="predicted"/>
<evidence type="ECO:0000313" key="3">
    <source>
        <dbReference type="Proteomes" id="UP000050525"/>
    </source>
</evidence>
<gene>
    <name evidence="2" type="ORF">Y1Q_0015603</name>
</gene>
<keyword evidence="3" id="KW-1185">Reference proteome</keyword>
<organism evidence="2 3">
    <name type="scientific">Alligator mississippiensis</name>
    <name type="common">American alligator</name>
    <dbReference type="NCBI Taxonomy" id="8496"/>
    <lineage>
        <taxon>Eukaryota</taxon>
        <taxon>Metazoa</taxon>
        <taxon>Chordata</taxon>
        <taxon>Craniata</taxon>
        <taxon>Vertebrata</taxon>
        <taxon>Euteleostomi</taxon>
        <taxon>Archelosauria</taxon>
        <taxon>Archosauria</taxon>
        <taxon>Crocodylia</taxon>
        <taxon>Alligatoridae</taxon>
        <taxon>Alligatorinae</taxon>
        <taxon>Alligator</taxon>
    </lineage>
</organism>
<dbReference type="AlphaFoldDB" id="A0A151NNI4"/>
<dbReference type="Proteomes" id="UP000050525">
    <property type="component" value="Unassembled WGS sequence"/>
</dbReference>
<reference evidence="2 3" key="1">
    <citation type="journal article" date="2012" name="Genome Biol.">
        <title>Sequencing three crocodilian genomes to illuminate the evolution of archosaurs and amniotes.</title>
        <authorList>
            <person name="St John J.A."/>
            <person name="Braun E.L."/>
            <person name="Isberg S.R."/>
            <person name="Miles L.G."/>
            <person name="Chong A.Y."/>
            <person name="Gongora J."/>
            <person name="Dalzell P."/>
            <person name="Moran C."/>
            <person name="Bed'hom B."/>
            <person name="Abzhanov A."/>
            <person name="Burgess S.C."/>
            <person name="Cooksey A.M."/>
            <person name="Castoe T.A."/>
            <person name="Crawford N.G."/>
            <person name="Densmore L.D."/>
            <person name="Drew J.C."/>
            <person name="Edwards S.V."/>
            <person name="Faircloth B.C."/>
            <person name="Fujita M.K."/>
            <person name="Greenwold M.J."/>
            <person name="Hoffmann F.G."/>
            <person name="Howard J.M."/>
            <person name="Iguchi T."/>
            <person name="Janes D.E."/>
            <person name="Khan S.Y."/>
            <person name="Kohno S."/>
            <person name="de Koning A.J."/>
            <person name="Lance S.L."/>
            <person name="McCarthy F.M."/>
            <person name="McCormack J.E."/>
            <person name="Merchant M.E."/>
            <person name="Peterson D.G."/>
            <person name="Pollock D.D."/>
            <person name="Pourmand N."/>
            <person name="Raney B.J."/>
            <person name="Roessler K.A."/>
            <person name="Sanford J.R."/>
            <person name="Sawyer R.H."/>
            <person name="Schmidt C.J."/>
            <person name="Triplett E.W."/>
            <person name="Tuberville T.D."/>
            <person name="Venegas-Anaya M."/>
            <person name="Howard J.T."/>
            <person name="Jarvis E.D."/>
            <person name="Guillette L.J.Jr."/>
            <person name="Glenn T.C."/>
            <person name="Green R.E."/>
            <person name="Ray D.A."/>
        </authorList>
    </citation>
    <scope>NUCLEOTIDE SEQUENCE [LARGE SCALE GENOMIC DNA]</scope>
    <source>
        <strain evidence="2">KSC_2009_1</strain>
    </source>
</reference>
<sequence>MAQPERGRKAVRVVSHTFIQLKPAGDVIGNHRPVGIKRTTGEDGGGRRAEPGKTLMLDTIRDIPRERETAGAVCTSRGQPGEEAEEPEEAFCADKDRNAGGTGEPEEALYTIEGGNIWGTQEAEKALPPGHTRREQQEGLRSRTTRGWVLAFNIRSGQALGELPHSRMTHALMARRTQQLCWRWERGGG</sequence>
<feature type="compositionally biased region" description="Basic and acidic residues" evidence="1">
    <location>
        <begin position="39"/>
        <end position="51"/>
    </location>
</feature>
<dbReference type="EMBL" id="AKHW03002524">
    <property type="protein sequence ID" value="KYO38344.1"/>
    <property type="molecule type" value="Genomic_DNA"/>
</dbReference>
<feature type="compositionally biased region" description="Acidic residues" evidence="1">
    <location>
        <begin position="82"/>
        <end position="91"/>
    </location>
</feature>
<evidence type="ECO:0000256" key="1">
    <source>
        <dbReference type="SAM" id="MobiDB-lite"/>
    </source>
</evidence>
<feature type="region of interest" description="Disordered" evidence="1">
    <location>
        <begin position="30"/>
        <end position="52"/>
    </location>
</feature>
<evidence type="ECO:0000313" key="2">
    <source>
        <dbReference type="EMBL" id="KYO38344.1"/>
    </source>
</evidence>
<accession>A0A151NNI4</accession>
<feature type="region of interest" description="Disordered" evidence="1">
    <location>
        <begin position="69"/>
        <end position="104"/>
    </location>
</feature>
<name>A0A151NNI4_ALLMI</name>